<evidence type="ECO:0000256" key="1">
    <source>
        <dbReference type="ARBA" id="ARBA00010617"/>
    </source>
</evidence>
<keyword evidence="2" id="KW-0408">Iron</keyword>
<sequence length="394" mass="43425">MPTLDSSVAESVSLEDLWQDPYPIYRRLRAESPVAWVPAAGRFMVTGYAEVVALDKHPEIFSANETNSLMHRSMGHTMLRKDGAVHRRERKAAESAVRPRMVSTHWLPIFQRIADELIDGFHARGEADLFRDFAAPLASLSLGAVLGLTRSTADELAGWSQDMMNGTSNYGDDPGVWARSDQARDAVSAAVDEAAARLRREPDGSAISSMINADDPLSPEEVRANARLFISGGLNEPRDATATTTYALLSDPSQRALVEADPTRFAAAFEESIRWVSPISMYPRMTTQDTELGGVAVPAGSRIGVMVGAANRDEKVFTDPDRFDLARENRTHVAFGGGPHFCLGSWVARSQVGQVALPTLFRRLRNLRLDEHRPVRMGGWVFRGVLDLPVRWDV</sequence>
<dbReference type="InterPro" id="IPR017972">
    <property type="entry name" value="Cyt_P450_CS"/>
</dbReference>
<protein>
    <submittedName>
        <fullName evidence="3">Cytochrome P450</fullName>
    </submittedName>
</protein>
<reference evidence="3 4" key="1">
    <citation type="journal article" date="2015" name="Int. J. Syst. Evol. Microbiol.">
        <title>Amycolatopsis rhabdoformis sp. nov., an actinomycete isolated from a tropical forest soil.</title>
        <authorList>
            <person name="Souza W.R."/>
            <person name="Silva R.E."/>
            <person name="Goodfellow M."/>
            <person name="Busarakam K."/>
            <person name="Figueiro F.S."/>
            <person name="Ferreira D."/>
            <person name="Rodrigues-Filho E."/>
            <person name="Moraes L.A.B."/>
            <person name="Zucchi T.D."/>
        </authorList>
    </citation>
    <scope>NUCLEOTIDE SEQUENCE [LARGE SCALE GENOMIC DNA]</scope>
    <source>
        <strain evidence="3 4">NCIMB 14900</strain>
    </source>
</reference>
<name>A0ABZ1IFQ6_9PSEU</name>
<dbReference type="Gene3D" id="1.10.630.10">
    <property type="entry name" value="Cytochrome P450"/>
    <property type="match status" value="1"/>
</dbReference>
<dbReference type="PRINTS" id="PR00359">
    <property type="entry name" value="BP450"/>
</dbReference>
<dbReference type="PANTHER" id="PTHR46696">
    <property type="entry name" value="P450, PUTATIVE (EUROFUNG)-RELATED"/>
    <property type="match status" value="1"/>
</dbReference>
<keyword evidence="2" id="KW-0560">Oxidoreductase</keyword>
<dbReference type="PROSITE" id="PS00086">
    <property type="entry name" value="CYTOCHROME_P450"/>
    <property type="match status" value="1"/>
</dbReference>
<keyword evidence="2" id="KW-0503">Monooxygenase</keyword>
<keyword evidence="2" id="KW-0479">Metal-binding</keyword>
<evidence type="ECO:0000313" key="4">
    <source>
        <dbReference type="Proteomes" id="UP001330812"/>
    </source>
</evidence>
<dbReference type="Pfam" id="PF00067">
    <property type="entry name" value="p450"/>
    <property type="match status" value="1"/>
</dbReference>
<proteinExistence type="inferred from homology"/>
<dbReference type="InterPro" id="IPR001128">
    <property type="entry name" value="Cyt_P450"/>
</dbReference>
<comment type="similarity">
    <text evidence="1 2">Belongs to the cytochrome P450 family.</text>
</comment>
<organism evidence="3 4">
    <name type="scientific">Amycolatopsis rhabdoformis</name>
    <dbReference type="NCBI Taxonomy" id="1448059"/>
    <lineage>
        <taxon>Bacteria</taxon>
        <taxon>Bacillati</taxon>
        <taxon>Actinomycetota</taxon>
        <taxon>Actinomycetes</taxon>
        <taxon>Pseudonocardiales</taxon>
        <taxon>Pseudonocardiaceae</taxon>
        <taxon>Amycolatopsis</taxon>
    </lineage>
</organism>
<dbReference type="InterPro" id="IPR002397">
    <property type="entry name" value="Cyt_P450_B"/>
</dbReference>
<dbReference type="PANTHER" id="PTHR46696:SF1">
    <property type="entry name" value="CYTOCHROME P450 YJIB-RELATED"/>
    <property type="match status" value="1"/>
</dbReference>
<evidence type="ECO:0000256" key="2">
    <source>
        <dbReference type="RuleBase" id="RU000461"/>
    </source>
</evidence>
<gene>
    <name evidence="3" type="ORF">VSH64_10290</name>
</gene>
<accession>A0ABZ1IFQ6</accession>
<keyword evidence="2" id="KW-0349">Heme</keyword>
<evidence type="ECO:0000313" key="3">
    <source>
        <dbReference type="EMBL" id="WSE32493.1"/>
    </source>
</evidence>
<dbReference type="Proteomes" id="UP001330812">
    <property type="component" value="Chromosome"/>
</dbReference>
<dbReference type="InterPro" id="IPR036396">
    <property type="entry name" value="Cyt_P450_sf"/>
</dbReference>
<dbReference type="RefSeq" id="WP_326835300.1">
    <property type="nucleotide sequence ID" value="NZ_CP142149.1"/>
</dbReference>
<dbReference type="SUPFAM" id="SSF48264">
    <property type="entry name" value="Cytochrome P450"/>
    <property type="match status" value="1"/>
</dbReference>
<dbReference type="EMBL" id="CP142149">
    <property type="protein sequence ID" value="WSE32493.1"/>
    <property type="molecule type" value="Genomic_DNA"/>
</dbReference>
<keyword evidence="4" id="KW-1185">Reference proteome</keyword>